<comment type="caution">
    <text evidence="12">The sequence shown here is derived from an EMBL/GenBank/DDBJ whole genome shotgun (WGS) entry which is preliminary data.</text>
</comment>
<evidence type="ECO:0000256" key="7">
    <source>
        <dbReference type="ARBA" id="ARBA00022759"/>
    </source>
</evidence>
<dbReference type="InterPro" id="IPR051268">
    <property type="entry name" value="Type-I_R_enzyme_R_subunit"/>
</dbReference>
<evidence type="ECO:0000256" key="3">
    <source>
        <dbReference type="ARBA" id="ARBA00012654"/>
    </source>
</evidence>
<keyword evidence="13" id="KW-1185">Reference proteome</keyword>
<dbReference type="Pfam" id="PF18766">
    <property type="entry name" value="SWI2_SNF2"/>
    <property type="match status" value="1"/>
</dbReference>
<sequence length="1075" mass="124553">MGVFSEDSRVKFPTIKHLMEMGYEYISFKGTSYKDESLEKTETDPLTNILPEILKKAYLKLNPEKDKSDFKSLLTKIQTSLNNNDLGKQFYNEYLLNPVERIIDLSSPENFRVNNTFQLATELTCGNKDSDNFRPDITLFVNGLPLAFIEVKKENNSKGIQAETERMKTRFKTDAFRRYLNITQIMVFSNDMEYAEENRPPEQGAYYATIGKRDTKYSTFREDGQDSFPVKLFCREVPKITEELMLKDNNVAQYINLSEYKENCCNTKTPTKRICNSLFSFERFHFLLKYGIAYADYSFGFQKHIMRYPQLFATKAIERMLDKGGQKGIIWHTQGSGKTALTYYNVKYLTDYYSKQGIIPQFFFIVDRLDLMVQAQMEFSVRGLKVVPVQDKDDFKKIITSPHMTQNQKGELEITVVNIQKFSDETRVLSKSAYNLKVKRIYFIDEAHRNYNPKGSFLNNLISSDESAIKIALTGTPIIQQDINTKDIFGEYIHTYYYNASISDGYTLRLMREKIDSNFKGVMQDKIADLQINPRYINIKNIYAHKNYVEPLLDYVVEDLKKFRAAQKDPSLAGMIVCNSKEQAINMHRIFLDKYAPKDEVIRTFEDGEEIIESVGPDVIDAKRRLPEKGRYRAALILCDVDGKDTRKAWIDLYKEGLVDFLIVFQMLQTGFDAPRLKKLYLNRNVRAHNLLQTLTRVNRPYKDQKYGYVVDFADIEEEYEKTNGQYQKELEAETGKDWVDGGNKLFVSEDEAQEQIAAAIETVEPYDMQSPTVFSKQINMENDTALLNKLLNALNVILTTHNMLLTQGSDIDEIRNAFENKCNFYELRNFIKALKLRIASVNFAKHGDEAASAREMLNVALEDLTFTFEQNGDAQILELEGQYKQSIAYVREQLLCNSDNDDPEYKTLQQAFLDEVTKHGMGNLNNPDSINKLNLHERVDAINDILARIRRKNEEDNILASKYRGDKKYVRIEKRLKERAKDLAESHDEKASSYEFTKNQAMINTLLLNIKDDVDDACLDNDDIITIKGIFSKKITGKVTRRFKQEKISTNDDIRTFVTGLIEKEYRNSVYTRA</sequence>
<dbReference type="EC" id="3.1.21.3" evidence="3"/>
<dbReference type="EMBL" id="JAGFNY010000029">
    <property type="protein sequence ID" value="MBW7570776.1"/>
    <property type="molecule type" value="Genomic_DNA"/>
</dbReference>
<keyword evidence="4" id="KW-0540">Nuclease</keyword>
<feature type="domain" description="Helicase ATP-binding" evidence="11">
    <location>
        <begin position="319"/>
        <end position="495"/>
    </location>
</feature>
<proteinExistence type="inferred from homology"/>
<dbReference type="GO" id="GO:0004519">
    <property type="term" value="F:endonuclease activity"/>
    <property type="evidence" value="ECO:0007669"/>
    <property type="project" value="UniProtKB-KW"/>
</dbReference>
<dbReference type="Pfam" id="PF22679">
    <property type="entry name" value="T1R_D3-like"/>
    <property type="match status" value="1"/>
</dbReference>
<dbReference type="Gene3D" id="3.90.1570.50">
    <property type="match status" value="1"/>
</dbReference>
<evidence type="ECO:0000313" key="12">
    <source>
        <dbReference type="EMBL" id="MBW7570776.1"/>
    </source>
</evidence>
<dbReference type="PROSITE" id="PS51192">
    <property type="entry name" value="HELICASE_ATP_BIND_1"/>
    <property type="match status" value="1"/>
</dbReference>
<keyword evidence="5" id="KW-0547">Nucleotide-binding</keyword>
<dbReference type="InterPro" id="IPR027417">
    <property type="entry name" value="P-loop_NTPase"/>
</dbReference>
<reference evidence="12 13" key="1">
    <citation type="submission" date="2021-03" db="EMBL/GenBank/DDBJ databases">
        <title>Succinivibrio sp. nov. isolated from feces of cow.</title>
        <authorList>
            <person name="Choi J.-Y."/>
        </authorList>
    </citation>
    <scope>NUCLEOTIDE SEQUENCE [LARGE SCALE GENOMIC DNA]</scope>
    <source>
        <strain evidence="12 13">AGMB01872</strain>
    </source>
</reference>
<keyword evidence="8" id="KW-0378">Hydrolase</keyword>
<accession>A0ABS7DHL1</accession>
<dbReference type="CDD" id="cd22332">
    <property type="entry name" value="HsdR_N"/>
    <property type="match status" value="1"/>
</dbReference>
<dbReference type="InterPro" id="IPR055180">
    <property type="entry name" value="HsdR_RecA-like_helicase_dom_2"/>
</dbReference>
<keyword evidence="10" id="KW-0238">DNA-binding</keyword>
<dbReference type="InterPro" id="IPR040980">
    <property type="entry name" value="SWI2_SNF2"/>
</dbReference>
<keyword evidence="9" id="KW-0067">ATP-binding</keyword>
<name>A0ABS7DHL1_9GAMM</name>
<dbReference type="SMART" id="SM00487">
    <property type="entry name" value="DEXDc"/>
    <property type="match status" value="1"/>
</dbReference>
<dbReference type="InterPro" id="IPR014001">
    <property type="entry name" value="Helicase_ATP-bd"/>
</dbReference>
<evidence type="ECO:0000313" key="13">
    <source>
        <dbReference type="Proteomes" id="UP000731465"/>
    </source>
</evidence>
<evidence type="ECO:0000256" key="8">
    <source>
        <dbReference type="ARBA" id="ARBA00022801"/>
    </source>
</evidence>
<evidence type="ECO:0000256" key="10">
    <source>
        <dbReference type="ARBA" id="ARBA00023125"/>
    </source>
</evidence>
<dbReference type="Gene3D" id="3.40.50.300">
    <property type="entry name" value="P-loop containing nucleotide triphosphate hydrolases"/>
    <property type="match status" value="2"/>
</dbReference>
<evidence type="ECO:0000256" key="4">
    <source>
        <dbReference type="ARBA" id="ARBA00022722"/>
    </source>
</evidence>
<organism evidence="12 13">
    <name type="scientific">Succinivibrio faecicola</name>
    <dbReference type="NCBI Taxonomy" id="2820300"/>
    <lineage>
        <taxon>Bacteria</taxon>
        <taxon>Pseudomonadati</taxon>
        <taxon>Pseudomonadota</taxon>
        <taxon>Gammaproteobacteria</taxon>
        <taxon>Aeromonadales</taxon>
        <taxon>Succinivibrionaceae</taxon>
        <taxon>Succinivibrio</taxon>
    </lineage>
</organism>
<dbReference type="InterPro" id="IPR007409">
    <property type="entry name" value="Restrct_endonuc_type1_HsdR_N"/>
</dbReference>
<dbReference type="RefSeq" id="WP_219938001.1">
    <property type="nucleotide sequence ID" value="NZ_JAGFNY010000029.1"/>
</dbReference>
<evidence type="ECO:0000256" key="5">
    <source>
        <dbReference type="ARBA" id="ARBA00022741"/>
    </source>
</evidence>
<comment type="catalytic activity">
    <reaction evidence="1">
        <text>Endonucleolytic cleavage of DNA to give random double-stranded fragments with terminal 5'-phosphates, ATP is simultaneously hydrolyzed.</text>
        <dbReference type="EC" id="3.1.21.3"/>
    </reaction>
</comment>
<gene>
    <name evidence="12" type="ORF">J5V48_07710</name>
</gene>
<dbReference type="Proteomes" id="UP000731465">
    <property type="component" value="Unassembled WGS sequence"/>
</dbReference>
<dbReference type="PANTHER" id="PTHR30195">
    <property type="entry name" value="TYPE I SITE-SPECIFIC DEOXYRIBONUCLEASE PROTEIN SUBUNIT M AND R"/>
    <property type="match status" value="1"/>
</dbReference>
<dbReference type="PANTHER" id="PTHR30195:SF15">
    <property type="entry name" value="TYPE I RESTRICTION ENZYME HINDI ENDONUCLEASE SUBUNIT"/>
    <property type="match status" value="1"/>
</dbReference>
<evidence type="ECO:0000259" key="11">
    <source>
        <dbReference type="PROSITE" id="PS51192"/>
    </source>
</evidence>
<protein>
    <recommendedName>
        <fullName evidence="3">type I site-specific deoxyribonuclease</fullName>
        <ecNumber evidence="3">3.1.21.3</ecNumber>
    </recommendedName>
</protein>
<dbReference type="SUPFAM" id="SSF52540">
    <property type="entry name" value="P-loop containing nucleoside triphosphate hydrolases"/>
    <property type="match status" value="2"/>
</dbReference>
<keyword evidence="6" id="KW-0680">Restriction system</keyword>
<comment type="similarity">
    <text evidence="2">Belongs to the HsdR family.</text>
</comment>
<keyword evidence="7 12" id="KW-0255">Endonuclease</keyword>
<dbReference type="Pfam" id="PF04313">
    <property type="entry name" value="HSDR_N"/>
    <property type="match status" value="1"/>
</dbReference>
<evidence type="ECO:0000256" key="9">
    <source>
        <dbReference type="ARBA" id="ARBA00022840"/>
    </source>
</evidence>
<evidence type="ECO:0000256" key="2">
    <source>
        <dbReference type="ARBA" id="ARBA00008598"/>
    </source>
</evidence>
<evidence type="ECO:0000256" key="6">
    <source>
        <dbReference type="ARBA" id="ARBA00022747"/>
    </source>
</evidence>
<evidence type="ECO:0000256" key="1">
    <source>
        <dbReference type="ARBA" id="ARBA00000851"/>
    </source>
</evidence>